<dbReference type="EMBL" id="DTHG01000106">
    <property type="protein sequence ID" value="HGW92635.1"/>
    <property type="molecule type" value="Genomic_DNA"/>
</dbReference>
<feature type="domain" description="Nitroreductase" evidence="1">
    <location>
        <begin position="20"/>
        <end position="189"/>
    </location>
</feature>
<reference evidence="2" key="1">
    <citation type="journal article" date="2020" name="mSystems">
        <title>Genome- and Community-Level Interaction Insights into Carbon Utilization and Element Cycling Functions of Hydrothermarchaeota in Hydrothermal Sediment.</title>
        <authorList>
            <person name="Zhou Z."/>
            <person name="Liu Y."/>
            <person name="Xu W."/>
            <person name="Pan J."/>
            <person name="Luo Z.H."/>
            <person name="Li M."/>
        </authorList>
    </citation>
    <scope>NUCLEOTIDE SEQUENCE [LARGE SCALE GENOMIC DNA]</scope>
    <source>
        <strain evidence="2">SpSt-780</strain>
    </source>
</reference>
<dbReference type="PANTHER" id="PTHR43745">
    <property type="entry name" value="NITROREDUCTASE MJ1384-RELATED"/>
    <property type="match status" value="1"/>
</dbReference>
<dbReference type="PANTHER" id="PTHR43745:SF2">
    <property type="entry name" value="NITROREDUCTASE MJ1384-RELATED"/>
    <property type="match status" value="1"/>
</dbReference>
<dbReference type="Pfam" id="PF00881">
    <property type="entry name" value="Nitroreductase"/>
    <property type="match status" value="1"/>
</dbReference>
<evidence type="ECO:0000259" key="1">
    <source>
        <dbReference type="Pfam" id="PF00881"/>
    </source>
</evidence>
<proteinExistence type="predicted"/>
<dbReference type="GO" id="GO:0016491">
    <property type="term" value="F:oxidoreductase activity"/>
    <property type="evidence" value="ECO:0007669"/>
    <property type="project" value="InterPro"/>
</dbReference>
<organism evidence="2">
    <name type="scientific">candidate division WOR-3 bacterium</name>
    <dbReference type="NCBI Taxonomy" id="2052148"/>
    <lineage>
        <taxon>Bacteria</taxon>
        <taxon>Bacteria division WOR-3</taxon>
    </lineage>
</organism>
<comment type="caution">
    <text evidence="2">The sequence shown here is derived from an EMBL/GenBank/DDBJ whole genome shotgun (WGS) entry which is preliminary data.</text>
</comment>
<dbReference type="InterPro" id="IPR052544">
    <property type="entry name" value="Bacteriocin_Proc_Enz"/>
</dbReference>
<dbReference type="InterPro" id="IPR029479">
    <property type="entry name" value="Nitroreductase"/>
</dbReference>
<name>A0A7C4U9G6_UNCW3</name>
<gene>
    <name evidence="2" type="ORF">ENV67_08890</name>
</gene>
<evidence type="ECO:0000313" key="2">
    <source>
        <dbReference type="EMBL" id="HGW92635.1"/>
    </source>
</evidence>
<dbReference type="InterPro" id="IPR020051">
    <property type="entry name" value="SagB-type_dehydrogenase"/>
</dbReference>
<dbReference type="AlphaFoldDB" id="A0A7C4U9G6"/>
<dbReference type="CDD" id="cd02142">
    <property type="entry name" value="McbC_SagB-like_oxidoreductase"/>
    <property type="match status" value="1"/>
</dbReference>
<dbReference type="SUPFAM" id="SSF55469">
    <property type="entry name" value="FMN-dependent nitroreductase-like"/>
    <property type="match status" value="1"/>
</dbReference>
<accession>A0A7C4U9G6</accession>
<protein>
    <submittedName>
        <fullName evidence="2">SagB/ThcOx family dehydrogenase</fullName>
    </submittedName>
</protein>
<sequence>MEEIKLPDVQKNGMIIEDVIQKRRSIRRFKNLEPDLQMLSNLLWAGQGITEKKRNLRASPSAGALYPLKLYLLKKDTLYLYKPETHSLKFILKDDKLKEKVYASSLYQNCILSAPIIIIIAGDFDITRKKYGDRAERYVYIEVGHCAQNILLEAVALGLGGVPVGAYYDEEIKEVLRIKEEPLYILPIGFPE</sequence>
<dbReference type="InterPro" id="IPR000415">
    <property type="entry name" value="Nitroreductase-like"/>
</dbReference>
<dbReference type="NCBIfam" id="TIGR03605">
    <property type="entry name" value="antibiot_sagB"/>
    <property type="match status" value="1"/>
</dbReference>
<dbReference type="Gene3D" id="3.40.109.10">
    <property type="entry name" value="NADH Oxidase"/>
    <property type="match status" value="1"/>
</dbReference>